<name>A0A1J4NBE8_9ACTN</name>
<organism evidence="8 9">
    <name type="scientific">Nocardioides luteus</name>
    <dbReference type="NCBI Taxonomy" id="1844"/>
    <lineage>
        <taxon>Bacteria</taxon>
        <taxon>Bacillati</taxon>
        <taxon>Actinomycetota</taxon>
        <taxon>Actinomycetes</taxon>
        <taxon>Propionibacteriales</taxon>
        <taxon>Nocardioidaceae</taxon>
        <taxon>Nocardioides</taxon>
    </lineage>
</organism>
<evidence type="ECO:0000256" key="4">
    <source>
        <dbReference type="ARBA" id="ARBA00023157"/>
    </source>
</evidence>
<evidence type="ECO:0000256" key="6">
    <source>
        <dbReference type="SAM" id="Phobius"/>
    </source>
</evidence>
<dbReference type="Gene3D" id="3.40.30.10">
    <property type="entry name" value="Glutaredoxin"/>
    <property type="match status" value="1"/>
</dbReference>
<dbReference type="STRING" id="1844.UG56_004445"/>
<dbReference type="InterPro" id="IPR036249">
    <property type="entry name" value="Thioredoxin-like_sf"/>
</dbReference>
<dbReference type="InterPro" id="IPR012336">
    <property type="entry name" value="Thioredoxin-like_fold"/>
</dbReference>
<keyword evidence="9" id="KW-1185">Reference proteome</keyword>
<keyword evidence="6" id="KW-0472">Membrane</keyword>
<dbReference type="AlphaFoldDB" id="A0A1J4NBE8"/>
<gene>
    <name evidence="8" type="ORF">UG56_004445</name>
</gene>
<keyword evidence="6" id="KW-1133">Transmembrane helix</keyword>
<keyword evidence="2" id="KW-0732">Signal</keyword>
<dbReference type="OrthoDB" id="117402at2"/>
<evidence type="ECO:0000256" key="1">
    <source>
        <dbReference type="ARBA" id="ARBA00005791"/>
    </source>
</evidence>
<dbReference type="Pfam" id="PF13462">
    <property type="entry name" value="Thioredoxin_4"/>
    <property type="match status" value="1"/>
</dbReference>
<evidence type="ECO:0000313" key="8">
    <source>
        <dbReference type="EMBL" id="OIJ27960.1"/>
    </source>
</evidence>
<dbReference type="GO" id="GO:0016491">
    <property type="term" value="F:oxidoreductase activity"/>
    <property type="evidence" value="ECO:0007669"/>
    <property type="project" value="UniProtKB-KW"/>
</dbReference>
<accession>A0A1J4NBE8</accession>
<keyword evidence="5" id="KW-0676">Redox-active center</keyword>
<dbReference type="Proteomes" id="UP000033772">
    <property type="component" value="Unassembled WGS sequence"/>
</dbReference>
<dbReference type="CDD" id="cd02972">
    <property type="entry name" value="DsbA_family"/>
    <property type="match status" value="1"/>
</dbReference>
<proteinExistence type="inferred from homology"/>
<feature type="transmembrane region" description="Helical" evidence="6">
    <location>
        <begin position="54"/>
        <end position="76"/>
    </location>
</feature>
<keyword evidence="6" id="KW-0812">Transmembrane</keyword>
<dbReference type="PANTHER" id="PTHR13887:SF14">
    <property type="entry name" value="DISULFIDE BOND FORMATION PROTEIN D"/>
    <property type="match status" value="1"/>
</dbReference>
<evidence type="ECO:0000313" key="9">
    <source>
        <dbReference type="Proteomes" id="UP000033772"/>
    </source>
</evidence>
<keyword evidence="4" id="KW-1015">Disulfide bond</keyword>
<evidence type="ECO:0000256" key="3">
    <source>
        <dbReference type="ARBA" id="ARBA00023002"/>
    </source>
</evidence>
<comment type="caution">
    <text evidence="8">The sequence shown here is derived from an EMBL/GenBank/DDBJ whole genome shotgun (WGS) entry which is preliminary data.</text>
</comment>
<keyword evidence="3" id="KW-0560">Oxidoreductase</keyword>
<evidence type="ECO:0000259" key="7">
    <source>
        <dbReference type="Pfam" id="PF13462"/>
    </source>
</evidence>
<protein>
    <submittedName>
        <fullName evidence="8">Disulfide bond formation protein DsbA</fullName>
    </submittedName>
</protein>
<dbReference type="PANTHER" id="PTHR13887">
    <property type="entry name" value="GLUTATHIONE S-TRANSFERASE KAPPA"/>
    <property type="match status" value="1"/>
</dbReference>
<comment type="similarity">
    <text evidence="1">Belongs to the thioredoxin family. DsbA subfamily.</text>
</comment>
<reference evidence="8" key="1">
    <citation type="submission" date="2016-10" db="EMBL/GenBank/DDBJ databases">
        <title>Draft Genome Sequence of Nocardioides luteus Strain BAFB, an Alkane-Degrading Bacterium Isolated from JP-7 Polluted Soil.</title>
        <authorList>
            <person name="Brown L."/>
            <person name="Ruiz O.N."/>
            <person name="Gunasekera T."/>
        </authorList>
    </citation>
    <scope>NUCLEOTIDE SEQUENCE [LARGE SCALE GENOMIC DNA]</scope>
    <source>
        <strain evidence="8">BAFB</strain>
    </source>
</reference>
<evidence type="ECO:0000256" key="5">
    <source>
        <dbReference type="ARBA" id="ARBA00023284"/>
    </source>
</evidence>
<evidence type="ECO:0000256" key="2">
    <source>
        <dbReference type="ARBA" id="ARBA00022729"/>
    </source>
</evidence>
<dbReference type="EMBL" id="JZDQ02000005">
    <property type="protein sequence ID" value="OIJ27960.1"/>
    <property type="molecule type" value="Genomic_DNA"/>
</dbReference>
<sequence length="268" mass="28571">MAWFQHALRRPTYVGSMSTDSASSHSRKEKREARAAKAAAELEALRKKQARKSILTVAAVVAVIAVVVGGLVWFSLNRSEGDKVVAADAGNSAHGLVIGPDDAPHKVVIYEDFLCPYCGDFEAASRKDLAELAADGKVQVDYRPFVLLDQIGPYSELATSAFAVVQEEAGAEVAKKFHDLLYENQPSESGPFPKAADLVDLAVEAGAEESAVKDRIENLDGKAWADAATKAAAADGVHGTPTILLDGEQFQDGNSIEEYAANLVEQIS</sequence>
<feature type="domain" description="Thioredoxin-like fold" evidence="7">
    <location>
        <begin position="94"/>
        <end position="261"/>
    </location>
</feature>
<dbReference type="SUPFAM" id="SSF52833">
    <property type="entry name" value="Thioredoxin-like"/>
    <property type="match status" value="1"/>
</dbReference>